<proteinExistence type="predicted"/>
<dbReference type="STRING" id="323259.Mhun_0385"/>
<name>Q2FN21_METHJ</name>
<dbReference type="HOGENOM" id="CLU_072983_1_0_2"/>
<dbReference type="InParanoid" id="Q2FN21"/>
<keyword evidence="3" id="KW-1185">Reference proteome</keyword>
<dbReference type="Gene3D" id="3.20.20.140">
    <property type="entry name" value="Metal-dependent hydrolases"/>
    <property type="match status" value="1"/>
</dbReference>
<dbReference type="InterPro" id="IPR052018">
    <property type="entry name" value="PHP_domain"/>
</dbReference>
<dbReference type="Pfam" id="PF13263">
    <property type="entry name" value="PHP_C"/>
    <property type="match status" value="1"/>
</dbReference>
<organism evidence="2 3">
    <name type="scientific">Methanospirillum hungatei JF-1 (strain ATCC 27890 / DSM 864 / NBRC 100397 / JF-1)</name>
    <dbReference type="NCBI Taxonomy" id="323259"/>
    <lineage>
        <taxon>Archaea</taxon>
        <taxon>Methanobacteriati</taxon>
        <taxon>Methanobacteriota</taxon>
        <taxon>Stenosarchaea group</taxon>
        <taxon>Methanomicrobia</taxon>
        <taxon>Methanomicrobiales</taxon>
        <taxon>Methanospirillaceae</taxon>
        <taxon>Methanospirillum</taxon>
    </lineage>
</organism>
<dbReference type="AlphaFoldDB" id="Q2FN21"/>
<evidence type="ECO:0000313" key="3">
    <source>
        <dbReference type="Proteomes" id="UP000001941"/>
    </source>
</evidence>
<dbReference type="EMBL" id="CP000254">
    <property type="protein sequence ID" value="ABD40150.1"/>
    <property type="molecule type" value="Genomic_DNA"/>
</dbReference>
<dbReference type="GO" id="GO:0035312">
    <property type="term" value="F:5'-3' DNA exonuclease activity"/>
    <property type="evidence" value="ECO:0007669"/>
    <property type="project" value="TreeGrafter"/>
</dbReference>
<dbReference type="OrthoDB" id="63337at2157"/>
<dbReference type="GeneID" id="3922877"/>
<dbReference type="GO" id="GO:0004534">
    <property type="term" value="F:5'-3' RNA exonuclease activity"/>
    <property type="evidence" value="ECO:0007669"/>
    <property type="project" value="TreeGrafter"/>
</dbReference>
<accession>Q2FN21</accession>
<dbReference type="SUPFAM" id="SSF89550">
    <property type="entry name" value="PHP domain-like"/>
    <property type="match status" value="1"/>
</dbReference>
<protein>
    <submittedName>
        <fullName evidence="2">PHP-like protein</fullName>
    </submittedName>
</protein>
<dbReference type="RefSeq" id="WP_011447444.1">
    <property type="nucleotide sequence ID" value="NC_007796.1"/>
</dbReference>
<dbReference type="eggNOG" id="arCOG00302">
    <property type="taxonomic scope" value="Archaea"/>
</dbReference>
<dbReference type="KEGG" id="mhu:Mhun_0385"/>
<evidence type="ECO:0000313" key="2">
    <source>
        <dbReference type="EMBL" id="ABD40150.1"/>
    </source>
</evidence>
<dbReference type="InterPro" id="IPR003141">
    <property type="entry name" value="Pol/His_phosphatase_N"/>
</dbReference>
<dbReference type="Proteomes" id="UP000001941">
    <property type="component" value="Chromosome"/>
</dbReference>
<sequence>MIADLHIHSKYSFDSFLSPKNIIKEAKKHKIDVIAITDHNTIRGGLETLRINLDSKISVIVGSEIHTEIGDIIGLYLNEEIKSRLSLDVIDEIKSQGGIVVLPHPFRGHNLNEKLINQCDAIEIFNSRSSEIENQLSLELAKQFNKPFTAGSDAHLACEIGLVKVVLKMDELTERISFSSLNEDLIGTYSSKCLKHCSQLIKSLKTKNLKKIPYDFFNASYSIINRN</sequence>
<feature type="domain" description="Polymerase/histidinol phosphatase N-terminal" evidence="1">
    <location>
        <begin position="3"/>
        <end position="69"/>
    </location>
</feature>
<dbReference type="CDD" id="cd07432">
    <property type="entry name" value="PHP_HisPPase"/>
    <property type="match status" value="1"/>
</dbReference>
<dbReference type="PANTHER" id="PTHR42924">
    <property type="entry name" value="EXONUCLEASE"/>
    <property type="match status" value="1"/>
</dbReference>
<dbReference type="InterPro" id="IPR004013">
    <property type="entry name" value="PHP_dom"/>
</dbReference>
<dbReference type="InterPro" id="IPR016195">
    <property type="entry name" value="Pol/histidinol_Pase-like"/>
</dbReference>
<gene>
    <name evidence="2" type="ordered locus">Mhun_0385</name>
</gene>
<reference evidence="3" key="1">
    <citation type="journal article" date="2016" name="Stand. Genomic Sci.">
        <title>Complete genome sequence of Methanospirillum hungatei type strain JF1.</title>
        <authorList>
            <person name="Gunsalus R.P."/>
            <person name="Cook L.E."/>
            <person name="Crable B."/>
            <person name="Rohlin L."/>
            <person name="McDonald E."/>
            <person name="Mouttaki H."/>
            <person name="Sieber J.R."/>
            <person name="Poweleit N."/>
            <person name="Zhou H."/>
            <person name="Lapidus A.L."/>
            <person name="Daligault H.E."/>
            <person name="Land M."/>
            <person name="Gilna P."/>
            <person name="Ivanova N."/>
            <person name="Kyrpides N."/>
            <person name="Culley D.E."/>
            <person name="McInerney M.J."/>
        </authorList>
    </citation>
    <scope>NUCLEOTIDE SEQUENCE [LARGE SCALE GENOMIC DNA]</scope>
    <source>
        <strain evidence="3">ATCC 27890 / DSM 864 / NBRC 100397 / JF-1</strain>
    </source>
</reference>
<dbReference type="EnsemblBacteria" id="ABD40150">
    <property type="protein sequence ID" value="ABD40150"/>
    <property type="gene ID" value="Mhun_0385"/>
</dbReference>
<dbReference type="PANTHER" id="PTHR42924:SF3">
    <property type="entry name" value="POLYMERASE_HISTIDINOL PHOSPHATASE N-TERMINAL DOMAIN-CONTAINING PROTEIN"/>
    <property type="match status" value="1"/>
</dbReference>
<evidence type="ECO:0000259" key="1">
    <source>
        <dbReference type="SMART" id="SM00481"/>
    </source>
</evidence>
<dbReference type="Pfam" id="PF02811">
    <property type="entry name" value="PHP"/>
    <property type="match status" value="1"/>
</dbReference>
<dbReference type="SMART" id="SM00481">
    <property type="entry name" value="POLIIIAc"/>
    <property type="match status" value="1"/>
</dbReference>